<comment type="caution">
    <text evidence="1">The sequence shown here is derived from an EMBL/GenBank/DDBJ whole genome shotgun (WGS) entry which is preliminary data.</text>
</comment>
<dbReference type="EMBL" id="JAMTCO010000013">
    <property type="protein sequence ID" value="MCP2272647.1"/>
    <property type="molecule type" value="Genomic_DNA"/>
</dbReference>
<gene>
    <name evidence="1" type="ORF">LV75_005173</name>
</gene>
<keyword evidence="2" id="KW-1185">Reference proteome</keyword>
<organism evidence="1 2">
    <name type="scientific">Actinokineospora diospyrosa</name>
    <dbReference type="NCBI Taxonomy" id="103728"/>
    <lineage>
        <taxon>Bacteria</taxon>
        <taxon>Bacillati</taxon>
        <taxon>Actinomycetota</taxon>
        <taxon>Actinomycetes</taxon>
        <taxon>Pseudonocardiales</taxon>
        <taxon>Pseudonocardiaceae</taxon>
        <taxon>Actinokineospora</taxon>
    </lineage>
</organism>
<dbReference type="RefSeq" id="WP_253889571.1">
    <property type="nucleotide sequence ID" value="NZ_BAAAVB010000008.1"/>
</dbReference>
<protein>
    <recommendedName>
        <fullName evidence="3">Substrate-binding family protein</fullName>
    </recommendedName>
</protein>
<sequence length="107" mass="11401">MTASGERMVGDLAKAIDESDFAWSLVLVGEDQRDKLAALTSDLRGKVSTTGDGKQITSGYAYWGIGPTIAWAHACTDPFYLVMKQSLDSFTRRWGGCAASSATASTT</sequence>
<evidence type="ECO:0000313" key="1">
    <source>
        <dbReference type="EMBL" id="MCP2272647.1"/>
    </source>
</evidence>
<evidence type="ECO:0000313" key="2">
    <source>
        <dbReference type="Proteomes" id="UP001205185"/>
    </source>
</evidence>
<name>A0ABT1IJ18_9PSEU</name>
<proteinExistence type="predicted"/>
<accession>A0ABT1IJ18</accession>
<dbReference type="Proteomes" id="UP001205185">
    <property type="component" value="Unassembled WGS sequence"/>
</dbReference>
<evidence type="ECO:0008006" key="3">
    <source>
        <dbReference type="Google" id="ProtNLM"/>
    </source>
</evidence>
<reference evidence="1 2" key="1">
    <citation type="submission" date="2022-06" db="EMBL/GenBank/DDBJ databases">
        <title>Genomic Encyclopedia of Archaeal and Bacterial Type Strains, Phase II (KMG-II): from individual species to whole genera.</title>
        <authorList>
            <person name="Goeker M."/>
        </authorList>
    </citation>
    <scope>NUCLEOTIDE SEQUENCE [LARGE SCALE GENOMIC DNA]</scope>
    <source>
        <strain evidence="1 2">DSM 44255</strain>
    </source>
</reference>